<dbReference type="GO" id="GO:0034039">
    <property type="term" value="F:8-oxo-7,8-dihydroguanine DNA N-glycosylase activity"/>
    <property type="evidence" value="ECO:0007669"/>
    <property type="project" value="TreeGrafter"/>
</dbReference>
<feature type="domain" description="HhH-GPD" evidence="11">
    <location>
        <begin position="46"/>
        <end position="193"/>
    </location>
</feature>
<evidence type="ECO:0000256" key="2">
    <source>
        <dbReference type="ARBA" id="ARBA00002933"/>
    </source>
</evidence>
<dbReference type="STRING" id="290315.Clim_1393"/>
<keyword evidence="4" id="KW-0479">Metal-binding</keyword>
<comment type="cofactor">
    <cofactor evidence="1">
        <name>[4Fe-4S] cluster</name>
        <dbReference type="ChEBI" id="CHEBI:49883"/>
    </cofactor>
</comment>
<evidence type="ECO:0000256" key="7">
    <source>
        <dbReference type="ARBA" id="ARBA00023004"/>
    </source>
</evidence>
<dbReference type="EMBL" id="CP001097">
    <property type="protein sequence ID" value="ACD90453.1"/>
    <property type="molecule type" value="Genomic_DNA"/>
</dbReference>
<keyword evidence="9" id="KW-0234">DNA repair</keyword>
<keyword evidence="8" id="KW-0411">Iron-sulfur</keyword>
<dbReference type="InterPro" id="IPR044298">
    <property type="entry name" value="MIG/MutY"/>
</dbReference>
<dbReference type="GO" id="GO:0046872">
    <property type="term" value="F:metal ion binding"/>
    <property type="evidence" value="ECO:0007669"/>
    <property type="project" value="UniProtKB-KW"/>
</dbReference>
<keyword evidence="5" id="KW-0227">DNA damage</keyword>
<dbReference type="SUPFAM" id="SSF48150">
    <property type="entry name" value="DNA-glycosylase"/>
    <property type="match status" value="1"/>
</dbReference>
<keyword evidence="10" id="KW-0326">Glycosidase</keyword>
<dbReference type="Gene3D" id="1.10.340.30">
    <property type="entry name" value="Hypothetical protein, domain 2"/>
    <property type="match status" value="1"/>
</dbReference>
<dbReference type="InterPro" id="IPR023170">
    <property type="entry name" value="HhH_base_excis_C"/>
</dbReference>
<dbReference type="GO" id="GO:0006284">
    <property type="term" value="P:base-excision repair"/>
    <property type="evidence" value="ECO:0007669"/>
    <property type="project" value="InterPro"/>
</dbReference>
<dbReference type="GO" id="GO:0000701">
    <property type="term" value="F:purine-specific mismatch base pair DNA N-glycosylase activity"/>
    <property type="evidence" value="ECO:0007669"/>
    <property type="project" value="TreeGrafter"/>
</dbReference>
<dbReference type="Gene3D" id="1.10.1670.10">
    <property type="entry name" value="Helix-hairpin-Helix base-excision DNA repair enzymes (C-terminal)"/>
    <property type="match status" value="1"/>
</dbReference>
<dbReference type="GO" id="GO:0035485">
    <property type="term" value="F:adenine/guanine mispair binding"/>
    <property type="evidence" value="ECO:0007669"/>
    <property type="project" value="TreeGrafter"/>
</dbReference>
<dbReference type="InterPro" id="IPR003265">
    <property type="entry name" value="HhH-GPD_domain"/>
</dbReference>
<evidence type="ECO:0000259" key="11">
    <source>
        <dbReference type="SMART" id="SM00478"/>
    </source>
</evidence>
<dbReference type="AlphaFoldDB" id="B3ED28"/>
<evidence type="ECO:0000256" key="4">
    <source>
        <dbReference type="ARBA" id="ARBA00022723"/>
    </source>
</evidence>
<dbReference type="HOGENOM" id="CLU_012862_2_0_10"/>
<dbReference type="GO" id="GO:0051536">
    <property type="term" value="F:iron-sulfur cluster binding"/>
    <property type="evidence" value="ECO:0007669"/>
    <property type="project" value="UniProtKB-KW"/>
</dbReference>
<organism evidence="12 13">
    <name type="scientific">Chlorobium limicola (strain DSM 245 / NBRC 103803 / 6330)</name>
    <dbReference type="NCBI Taxonomy" id="290315"/>
    <lineage>
        <taxon>Bacteria</taxon>
        <taxon>Pseudomonadati</taxon>
        <taxon>Chlorobiota</taxon>
        <taxon>Chlorobiia</taxon>
        <taxon>Chlorobiales</taxon>
        <taxon>Chlorobiaceae</taxon>
        <taxon>Chlorobium/Pelodictyon group</taxon>
        <taxon>Chlorobium</taxon>
    </lineage>
</organism>
<evidence type="ECO:0000256" key="6">
    <source>
        <dbReference type="ARBA" id="ARBA00022801"/>
    </source>
</evidence>
<name>B3ED28_CHLL2</name>
<evidence type="ECO:0000256" key="10">
    <source>
        <dbReference type="ARBA" id="ARBA00023295"/>
    </source>
</evidence>
<accession>B3ED28</accession>
<dbReference type="SMART" id="SM00478">
    <property type="entry name" value="ENDO3c"/>
    <property type="match status" value="1"/>
</dbReference>
<dbReference type="InterPro" id="IPR011257">
    <property type="entry name" value="DNA_glycosylase"/>
</dbReference>
<dbReference type="PANTHER" id="PTHR42944:SF1">
    <property type="entry name" value="ADENINE DNA GLYCOSYLASE"/>
    <property type="match status" value="1"/>
</dbReference>
<comment type="function">
    <text evidence="2">Adenine glycosylase active on G-A mispairs. MutY also corrects error-prone DNA synthesis past GO lesions which are due to the oxidatively damaged form of guanine: 7,8-dihydro-8-oxoguanine (8-oxo-dGTP).</text>
</comment>
<protein>
    <submittedName>
        <fullName evidence="12">HhH-GPD family protein</fullName>
    </submittedName>
</protein>
<dbReference type="PANTHER" id="PTHR42944">
    <property type="entry name" value="ADENINE DNA GLYCOSYLASE"/>
    <property type="match status" value="1"/>
</dbReference>
<dbReference type="InterPro" id="IPR004036">
    <property type="entry name" value="Endonuclease-III-like_CS2"/>
</dbReference>
<evidence type="ECO:0000256" key="8">
    <source>
        <dbReference type="ARBA" id="ARBA00023014"/>
    </source>
</evidence>
<dbReference type="GO" id="GO:0006298">
    <property type="term" value="P:mismatch repair"/>
    <property type="evidence" value="ECO:0007669"/>
    <property type="project" value="TreeGrafter"/>
</dbReference>
<dbReference type="eggNOG" id="COG1194">
    <property type="taxonomic scope" value="Bacteria"/>
</dbReference>
<evidence type="ECO:0000313" key="12">
    <source>
        <dbReference type="EMBL" id="ACD90453.1"/>
    </source>
</evidence>
<keyword evidence="7" id="KW-0408">Iron</keyword>
<evidence type="ECO:0000256" key="9">
    <source>
        <dbReference type="ARBA" id="ARBA00023204"/>
    </source>
</evidence>
<dbReference type="KEGG" id="cli:Clim_1393"/>
<reference evidence="12 13" key="1">
    <citation type="submission" date="2008-05" db="EMBL/GenBank/DDBJ databases">
        <title>Complete sequence of Chlorobium limicola DSM 245.</title>
        <authorList>
            <consortium name="US DOE Joint Genome Institute"/>
            <person name="Lucas S."/>
            <person name="Copeland A."/>
            <person name="Lapidus A."/>
            <person name="Glavina del Rio T."/>
            <person name="Dalin E."/>
            <person name="Tice H."/>
            <person name="Bruce D."/>
            <person name="Goodwin L."/>
            <person name="Pitluck S."/>
            <person name="Schmutz J."/>
            <person name="Larimer F."/>
            <person name="Land M."/>
            <person name="Hauser L."/>
            <person name="Kyrpides N."/>
            <person name="Ovchinnikova G."/>
            <person name="Zhao F."/>
            <person name="Li T."/>
            <person name="Liu Z."/>
            <person name="Overmann J."/>
            <person name="Bryant D.A."/>
            <person name="Richardson P."/>
        </authorList>
    </citation>
    <scope>NUCLEOTIDE SEQUENCE [LARGE SCALE GENOMIC DNA]</scope>
    <source>
        <strain evidence="13">DSM 245 / NBRC 103803 / 6330</strain>
    </source>
</reference>
<dbReference type="RefSeq" id="WP_012466330.1">
    <property type="nucleotide sequence ID" value="NC_010803.1"/>
</dbReference>
<gene>
    <name evidence="12" type="ordered locus">Clim_1393</name>
</gene>
<dbReference type="PROSITE" id="PS01155">
    <property type="entry name" value="ENDONUCLEASE_III_2"/>
    <property type="match status" value="1"/>
</dbReference>
<dbReference type="GO" id="GO:0032357">
    <property type="term" value="F:oxidized purine DNA binding"/>
    <property type="evidence" value="ECO:0007669"/>
    <property type="project" value="TreeGrafter"/>
</dbReference>
<evidence type="ECO:0000256" key="5">
    <source>
        <dbReference type="ARBA" id="ARBA00022763"/>
    </source>
</evidence>
<comment type="similarity">
    <text evidence="3">Belongs to the Nth/MutY family.</text>
</comment>
<dbReference type="CDD" id="cd00056">
    <property type="entry name" value="ENDO3c"/>
    <property type="match status" value="1"/>
</dbReference>
<sequence>MNTVLPHQEPIEVFRRKIFAFYGDSRRSFPWRETRDRYAVMVSEIMLQQTQADRVVPKFTAWMGRFPDVAALASAPLRDVLALWSGLGYNSRGQRLQSCARMVTERFGGVVPAAPAELKTLPGIGDYTCRSIPVFADNLDVAAVDTNIRRIIIHEFALPEETSKRSIQIAAEQLLPPGRSRDWHNALMDYGSLCLTSRITGIRPLTKQSKFRGSKRWYRGMIMKELVASDQVFLEELDARYGDCSWNIREIVGDLVLEGLVEEGDGENGKGRVLRIRG</sequence>
<evidence type="ECO:0000256" key="1">
    <source>
        <dbReference type="ARBA" id="ARBA00001966"/>
    </source>
</evidence>
<keyword evidence="6" id="KW-0378">Hydrolase</keyword>
<proteinExistence type="inferred from homology"/>
<dbReference type="Proteomes" id="UP000008841">
    <property type="component" value="Chromosome"/>
</dbReference>
<evidence type="ECO:0000256" key="3">
    <source>
        <dbReference type="ARBA" id="ARBA00008343"/>
    </source>
</evidence>
<dbReference type="Pfam" id="PF00730">
    <property type="entry name" value="HhH-GPD"/>
    <property type="match status" value="1"/>
</dbReference>
<evidence type="ECO:0000313" key="13">
    <source>
        <dbReference type="Proteomes" id="UP000008841"/>
    </source>
</evidence>